<evidence type="ECO:0000313" key="5">
    <source>
        <dbReference type="EMBL" id="KAK6944341.1"/>
    </source>
</evidence>
<feature type="non-terminal residue" evidence="5">
    <location>
        <position position="1"/>
    </location>
</feature>
<keyword evidence="3" id="KW-0472">Membrane</keyword>
<reference evidence="5 6" key="1">
    <citation type="submission" date="2023-12" db="EMBL/GenBank/DDBJ databases">
        <title>A high-quality genome assembly for Dillenia turbinata (Dilleniales).</title>
        <authorList>
            <person name="Chanderbali A."/>
        </authorList>
    </citation>
    <scope>NUCLEOTIDE SEQUENCE [LARGE SCALE GENOMIC DNA]</scope>
    <source>
        <strain evidence="5">LSX21</strain>
        <tissue evidence="5">Leaf</tissue>
    </source>
</reference>
<dbReference type="InterPro" id="IPR002123">
    <property type="entry name" value="Plipid/glycerol_acylTrfase"/>
</dbReference>
<name>A0AAN8ZNJ7_9MAGN</name>
<proteinExistence type="predicted"/>
<feature type="transmembrane region" description="Helical" evidence="3">
    <location>
        <begin position="220"/>
        <end position="237"/>
    </location>
</feature>
<dbReference type="CDD" id="cd07989">
    <property type="entry name" value="LPLAT_AGPAT-like"/>
    <property type="match status" value="1"/>
</dbReference>
<evidence type="ECO:0000256" key="3">
    <source>
        <dbReference type="SAM" id="Phobius"/>
    </source>
</evidence>
<evidence type="ECO:0000256" key="1">
    <source>
        <dbReference type="ARBA" id="ARBA00022679"/>
    </source>
</evidence>
<dbReference type="EMBL" id="JBAMMX010000003">
    <property type="protein sequence ID" value="KAK6944341.1"/>
    <property type="molecule type" value="Genomic_DNA"/>
</dbReference>
<dbReference type="SUPFAM" id="SSF69593">
    <property type="entry name" value="Glycerol-3-phosphate (1)-acyltransferase"/>
    <property type="match status" value="1"/>
</dbReference>
<organism evidence="5 6">
    <name type="scientific">Dillenia turbinata</name>
    <dbReference type="NCBI Taxonomy" id="194707"/>
    <lineage>
        <taxon>Eukaryota</taxon>
        <taxon>Viridiplantae</taxon>
        <taxon>Streptophyta</taxon>
        <taxon>Embryophyta</taxon>
        <taxon>Tracheophyta</taxon>
        <taxon>Spermatophyta</taxon>
        <taxon>Magnoliopsida</taxon>
        <taxon>eudicotyledons</taxon>
        <taxon>Gunneridae</taxon>
        <taxon>Pentapetalae</taxon>
        <taxon>Dilleniales</taxon>
        <taxon>Dilleniaceae</taxon>
        <taxon>Dillenia</taxon>
    </lineage>
</organism>
<evidence type="ECO:0000259" key="4">
    <source>
        <dbReference type="SMART" id="SM00563"/>
    </source>
</evidence>
<keyword evidence="2 5" id="KW-0012">Acyltransferase</keyword>
<dbReference type="GO" id="GO:0003841">
    <property type="term" value="F:1-acylglycerol-3-phosphate O-acyltransferase activity"/>
    <property type="evidence" value="ECO:0007669"/>
    <property type="project" value="TreeGrafter"/>
</dbReference>
<sequence>PAKEKKQEKEEEEEEEEEASYRGLLEWLRPKLSRVKNSLYRVVEIHQGDCILFSSRKYRGITDHSSNLRKELDRTYYKSFFHKQIMSFRSVVVRFELAGVGAADDAFPLSEVPLSSRVRGIGFYAVTAFAAIILFVLMVVAHPFVLLLDRHRRKVQHFVAKIWATITISPFFRVEFEGLENLPAPDTPAVYVSNHQSFLDIYTLLTLGITFKFISKTSIFLYPVIGWAMFLLGTIPLKRMDSRSQLECLKRCMDLVNKGASVFFFPEGTRSKDGKLGVFKKGAFSIASKTGAPVVPITLIGTGKIMPPGLEGIVNSGSVKVIIHKPIEGDNPEILCDEARRRIADALVMQS</sequence>
<evidence type="ECO:0000256" key="2">
    <source>
        <dbReference type="ARBA" id="ARBA00023315"/>
    </source>
</evidence>
<keyword evidence="3" id="KW-0812">Transmembrane</keyword>
<dbReference type="AlphaFoldDB" id="A0AAN8ZNJ7"/>
<dbReference type="Pfam" id="PF01553">
    <property type="entry name" value="Acyltransferase"/>
    <property type="match status" value="1"/>
</dbReference>
<keyword evidence="3" id="KW-1133">Transmembrane helix</keyword>
<dbReference type="PANTHER" id="PTHR10434">
    <property type="entry name" value="1-ACYL-SN-GLYCEROL-3-PHOSPHATE ACYLTRANSFERASE"/>
    <property type="match status" value="1"/>
</dbReference>
<feature type="domain" description="Phospholipid/glycerol acyltransferase" evidence="4">
    <location>
        <begin position="189"/>
        <end position="302"/>
    </location>
</feature>
<dbReference type="Proteomes" id="UP001370490">
    <property type="component" value="Unassembled WGS sequence"/>
</dbReference>
<keyword evidence="1" id="KW-0808">Transferase</keyword>
<protein>
    <submittedName>
        <fullName evidence="5">Phospholipid/glycerol acyltransferase</fullName>
    </submittedName>
</protein>
<comment type="caution">
    <text evidence="5">The sequence shown here is derived from an EMBL/GenBank/DDBJ whole genome shotgun (WGS) entry which is preliminary data.</text>
</comment>
<dbReference type="SMART" id="SM00563">
    <property type="entry name" value="PlsC"/>
    <property type="match status" value="1"/>
</dbReference>
<dbReference type="PANTHER" id="PTHR10434:SF60">
    <property type="entry name" value="1-ACYL-SN-GLYCEROL-3-PHOSPHATE ACYLTRANSFERASE LPAT1, CHLOROPLASTIC"/>
    <property type="match status" value="1"/>
</dbReference>
<evidence type="ECO:0000313" key="6">
    <source>
        <dbReference type="Proteomes" id="UP001370490"/>
    </source>
</evidence>
<gene>
    <name evidence="5" type="ORF">RJ641_025443</name>
</gene>
<feature type="transmembrane region" description="Helical" evidence="3">
    <location>
        <begin position="121"/>
        <end position="148"/>
    </location>
</feature>
<keyword evidence="6" id="KW-1185">Reference proteome</keyword>
<dbReference type="GO" id="GO:0006654">
    <property type="term" value="P:phosphatidic acid biosynthetic process"/>
    <property type="evidence" value="ECO:0007669"/>
    <property type="project" value="TreeGrafter"/>
</dbReference>
<accession>A0AAN8ZNJ7</accession>